<dbReference type="Gene3D" id="3.20.20.300">
    <property type="entry name" value="Glycoside hydrolase, family 3, N-terminal domain"/>
    <property type="match status" value="1"/>
</dbReference>
<keyword evidence="2 4" id="KW-0378">Hydrolase</keyword>
<dbReference type="RefSeq" id="WP_133982988.1">
    <property type="nucleotide sequence ID" value="NZ_SOCE01000002.1"/>
</dbReference>
<keyword evidence="4" id="KW-0326">Glycosidase</keyword>
<comment type="caution">
    <text evidence="6">The sequence shown here is derived from an EMBL/GenBank/DDBJ whole genome shotgun (WGS) entry which is preliminary data.</text>
</comment>
<dbReference type="SUPFAM" id="SSF52279">
    <property type="entry name" value="Beta-D-glucan exohydrolase, C-terminal domain"/>
    <property type="match status" value="1"/>
</dbReference>
<evidence type="ECO:0000256" key="1">
    <source>
        <dbReference type="ARBA" id="ARBA00005336"/>
    </source>
</evidence>
<keyword evidence="7" id="KW-1185">Reference proteome</keyword>
<dbReference type="PRINTS" id="PR00133">
    <property type="entry name" value="GLHYDRLASE3"/>
</dbReference>
<dbReference type="PANTHER" id="PTHR42715">
    <property type="entry name" value="BETA-GLUCOSIDASE"/>
    <property type="match status" value="1"/>
</dbReference>
<dbReference type="EMBL" id="SOCE01000002">
    <property type="protein sequence ID" value="TDU83616.1"/>
    <property type="molecule type" value="Genomic_DNA"/>
</dbReference>
<comment type="similarity">
    <text evidence="1 4">Belongs to the glycosyl hydrolase 3 family.</text>
</comment>
<dbReference type="InterPro" id="IPR013783">
    <property type="entry name" value="Ig-like_fold"/>
</dbReference>
<dbReference type="InterPro" id="IPR001764">
    <property type="entry name" value="Glyco_hydro_3_N"/>
</dbReference>
<accession>A0A4R7SY26</accession>
<dbReference type="GO" id="GO:0004553">
    <property type="term" value="F:hydrolase activity, hydrolyzing O-glycosyl compounds"/>
    <property type="evidence" value="ECO:0007669"/>
    <property type="project" value="InterPro"/>
</dbReference>
<dbReference type="PROSITE" id="PS00775">
    <property type="entry name" value="GLYCOSYL_HYDROL_F3"/>
    <property type="match status" value="1"/>
</dbReference>
<dbReference type="Proteomes" id="UP000295151">
    <property type="component" value="Unassembled WGS sequence"/>
</dbReference>
<name>A0A4R7SY26_9ACTN</name>
<keyword evidence="3" id="KW-0119">Carbohydrate metabolism</keyword>
<feature type="domain" description="Fibronectin type III-like" evidence="5">
    <location>
        <begin position="570"/>
        <end position="640"/>
    </location>
</feature>
<gene>
    <name evidence="6" type="ORF">EV138_6080</name>
</gene>
<sequence length="735" mass="77443">MAELSSAEQAALGSGADFWTTKQVGAVPAIVLTDGPHGVRKQVASSDQLGIAENEPATCFPPAAGLGQSWDPELVERVGTALGRESQAIGVHVLLGPGINIKRDPRCGRNFEYYSEDPYVSGVLGAAWVRGVQGEGVGACVKHFAANNQEHDRMRVSADVDPRTLREIYLRAFHRVVTEANPWSLMCSYNRINGVLASQNEWLLTKVLRDEWGFEGVVVSDWGAVADRPAAVAAGLDLEMPGATGTTDEELVVALSNGTVDPAHVARAAERVTALAIRTTQAHREDATFDADAHHQLAREAAARSIVLLQNVDDLLPLNSSDRLAVIGEFAEQPRYQGGGSSHVTPTRLDVPLDEIRAHADVTYAPGFSTDGSGDAAALRDDAVQAAAAAETAVVFLGLAARQESEGADRTDIEIPAEQLELLTAVVAAQPRTVVVLIHGSVLRIAPVAAIAPAVLDAALLGQGGGAAIAEVLFGRVSPSGKLTETVPVRLPDVPAYGNFPGENGHVLYGEGLHVGYRWYDARDLAVAFPFGHGLSYTTFEYSDLVVETTDSGIQAGVTITNTGRREGREVAQFYVSLPGSAVTRVPQQLVAFGSATPAPGESTTIQATIDRSDLAYWDIRVDRWVVESGEYVVSVGSSSRDLRANAAVVVAGDEVRLPITLDSTIAEILRDPVGAQALGGLIESVFGTTMGEEAAGADMGAMLGALPVGRLVGFSGGRLTRAQLEQLLVAANPD</sequence>
<dbReference type="Gene3D" id="3.40.50.1700">
    <property type="entry name" value="Glycoside hydrolase family 3 C-terminal domain"/>
    <property type="match status" value="1"/>
</dbReference>
<evidence type="ECO:0000256" key="4">
    <source>
        <dbReference type="RuleBase" id="RU361161"/>
    </source>
</evidence>
<reference evidence="6 7" key="1">
    <citation type="submission" date="2019-03" db="EMBL/GenBank/DDBJ databases">
        <title>Genomic Encyclopedia of Type Strains, Phase III (KMG-III): the genomes of soil and plant-associated and newly described type strains.</title>
        <authorList>
            <person name="Whitman W."/>
        </authorList>
    </citation>
    <scope>NUCLEOTIDE SEQUENCE [LARGE SCALE GENOMIC DNA]</scope>
    <source>
        <strain evidence="6 7">VKM Ac-2575</strain>
    </source>
</reference>
<dbReference type="InterPro" id="IPR019800">
    <property type="entry name" value="Glyco_hydro_3_AS"/>
</dbReference>
<dbReference type="Gene3D" id="2.60.40.10">
    <property type="entry name" value="Immunoglobulins"/>
    <property type="match status" value="1"/>
</dbReference>
<organism evidence="6 7">
    <name type="scientific">Kribbella voronezhensis</name>
    <dbReference type="NCBI Taxonomy" id="2512212"/>
    <lineage>
        <taxon>Bacteria</taxon>
        <taxon>Bacillati</taxon>
        <taxon>Actinomycetota</taxon>
        <taxon>Actinomycetes</taxon>
        <taxon>Propionibacteriales</taxon>
        <taxon>Kribbellaceae</taxon>
        <taxon>Kribbella</taxon>
    </lineage>
</organism>
<protein>
    <submittedName>
        <fullName evidence="6">Beta-glucosidase</fullName>
    </submittedName>
</protein>
<evidence type="ECO:0000259" key="5">
    <source>
        <dbReference type="SMART" id="SM01217"/>
    </source>
</evidence>
<evidence type="ECO:0000256" key="3">
    <source>
        <dbReference type="ARBA" id="ARBA00023277"/>
    </source>
</evidence>
<evidence type="ECO:0000256" key="2">
    <source>
        <dbReference type="ARBA" id="ARBA00022801"/>
    </source>
</evidence>
<dbReference type="Pfam" id="PF00933">
    <property type="entry name" value="Glyco_hydro_3"/>
    <property type="match status" value="1"/>
</dbReference>
<dbReference type="OrthoDB" id="9803863at2"/>
<dbReference type="GO" id="GO:0005975">
    <property type="term" value="P:carbohydrate metabolic process"/>
    <property type="evidence" value="ECO:0007669"/>
    <property type="project" value="InterPro"/>
</dbReference>
<dbReference type="SUPFAM" id="SSF51445">
    <property type="entry name" value="(Trans)glycosidases"/>
    <property type="match status" value="1"/>
</dbReference>
<dbReference type="InterPro" id="IPR036962">
    <property type="entry name" value="Glyco_hydro_3_N_sf"/>
</dbReference>
<dbReference type="InterPro" id="IPR036881">
    <property type="entry name" value="Glyco_hydro_3_C_sf"/>
</dbReference>
<dbReference type="PANTHER" id="PTHR42715:SF10">
    <property type="entry name" value="BETA-GLUCOSIDASE"/>
    <property type="match status" value="1"/>
</dbReference>
<evidence type="ECO:0000313" key="6">
    <source>
        <dbReference type="EMBL" id="TDU83616.1"/>
    </source>
</evidence>
<dbReference type="SMART" id="SM01217">
    <property type="entry name" value="Fn3_like"/>
    <property type="match status" value="1"/>
</dbReference>
<dbReference type="InterPro" id="IPR017853">
    <property type="entry name" value="GH"/>
</dbReference>
<dbReference type="Pfam" id="PF01915">
    <property type="entry name" value="Glyco_hydro_3_C"/>
    <property type="match status" value="1"/>
</dbReference>
<dbReference type="InterPro" id="IPR026891">
    <property type="entry name" value="Fn3-like"/>
</dbReference>
<proteinExistence type="inferred from homology"/>
<evidence type="ECO:0000313" key="7">
    <source>
        <dbReference type="Proteomes" id="UP000295151"/>
    </source>
</evidence>
<dbReference type="AlphaFoldDB" id="A0A4R7SY26"/>
<dbReference type="InterPro" id="IPR002772">
    <property type="entry name" value="Glyco_hydro_3_C"/>
</dbReference>
<dbReference type="Pfam" id="PF14310">
    <property type="entry name" value="Fn3-like"/>
    <property type="match status" value="1"/>
</dbReference>
<dbReference type="InterPro" id="IPR050288">
    <property type="entry name" value="Cellulose_deg_GH3"/>
</dbReference>